<name>A0ACB0KBS0_TRIPR</name>
<evidence type="ECO:0000313" key="1">
    <source>
        <dbReference type="EMBL" id="CAJ2654780.1"/>
    </source>
</evidence>
<organism evidence="1 2">
    <name type="scientific">Trifolium pratense</name>
    <name type="common">Red clover</name>
    <dbReference type="NCBI Taxonomy" id="57577"/>
    <lineage>
        <taxon>Eukaryota</taxon>
        <taxon>Viridiplantae</taxon>
        <taxon>Streptophyta</taxon>
        <taxon>Embryophyta</taxon>
        <taxon>Tracheophyta</taxon>
        <taxon>Spermatophyta</taxon>
        <taxon>Magnoliopsida</taxon>
        <taxon>eudicotyledons</taxon>
        <taxon>Gunneridae</taxon>
        <taxon>Pentapetalae</taxon>
        <taxon>rosids</taxon>
        <taxon>fabids</taxon>
        <taxon>Fabales</taxon>
        <taxon>Fabaceae</taxon>
        <taxon>Papilionoideae</taxon>
        <taxon>50 kb inversion clade</taxon>
        <taxon>NPAAA clade</taxon>
        <taxon>Hologalegina</taxon>
        <taxon>IRL clade</taxon>
        <taxon>Trifolieae</taxon>
        <taxon>Trifolium</taxon>
    </lineage>
</organism>
<dbReference type="EMBL" id="CASHSV030000206">
    <property type="protein sequence ID" value="CAJ2654780.1"/>
    <property type="molecule type" value="Genomic_DNA"/>
</dbReference>
<evidence type="ECO:0000313" key="2">
    <source>
        <dbReference type="Proteomes" id="UP001177021"/>
    </source>
</evidence>
<reference evidence="1" key="1">
    <citation type="submission" date="2023-10" db="EMBL/GenBank/DDBJ databases">
        <authorList>
            <person name="Rodriguez Cubillos JULIANA M."/>
            <person name="De Vega J."/>
        </authorList>
    </citation>
    <scope>NUCLEOTIDE SEQUENCE</scope>
</reference>
<proteinExistence type="predicted"/>
<accession>A0ACB0KBS0</accession>
<sequence length="387" mass="44196">MTGQKESENSDRLSDLPDHLLLHIIQFMITKHAIQTCILSKRWKDLWKSLTNLTLHHSRDGFHISNKFVSHILSDRDHSLPLHKLIYYYYHLISEDILHPDPAVSPETTLLEVMKYAASHNVQQLKIDVGQGLIKDLELPPSIFHCHSLTFLMLNFQHPDSHDYSKIIFPKSLNLPALKTLYLSFVTFTTSENGCAEPFSTCNMLSTLHIICCSLQDDAKTLCISNSNVSSLVVGDPCMHTRGFYKDVVFCTPKLTFLTIMGFLGCVSPSVSNLPFLEKANFDYGYRYNPFKESLLIDWLHLLANVKLMNISFRTLREIQHGIIPCFVRLKSLEIQMSCDEPLIFHEMIRGEVRKKATCILQKCLHAKVDIILKSGSTSSKLEDDEV</sequence>
<protein>
    <submittedName>
        <fullName evidence="1">Uncharacterized protein</fullName>
    </submittedName>
</protein>
<comment type="caution">
    <text evidence="1">The sequence shown here is derived from an EMBL/GenBank/DDBJ whole genome shotgun (WGS) entry which is preliminary data.</text>
</comment>
<dbReference type="Proteomes" id="UP001177021">
    <property type="component" value="Unassembled WGS sequence"/>
</dbReference>
<keyword evidence="2" id="KW-1185">Reference proteome</keyword>
<gene>
    <name evidence="1" type="ORF">MILVUS5_LOCUS21851</name>
</gene>